<dbReference type="Pfam" id="PF00135">
    <property type="entry name" value="COesterase"/>
    <property type="match status" value="2"/>
</dbReference>
<feature type="domain" description="Carboxylesterase type B" evidence="2">
    <location>
        <begin position="33"/>
        <end position="380"/>
    </location>
</feature>
<feature type="chain" id="PRO_5026254558" evidence="1">
    <location>
        <begin position="19"/>
        <end position="532"/>
    </location>
</feature>
<evidence type="ECO:0000313" key="4">
    <source>
        <dbReference type="Proteomes" id="UP000799428"/>
    </source>
</evidence>
<evidence type="ECO:0000256" key="1">
    <source>
        <dbReference type="SAM" id="SignalP"/>
    </source>
</evidence>
<accession>A0A6G1KMB7</accession>
<keyword evidence="4" id="KW-1185">Reference proteome</keyword>
<dbReference type="InterPro" id="IPR050309">
    <property type="entry name" value="Type-B_Carboxylest/Lipase"/>
</dbReference>
<evidence type="ECO:0000313" key="3">
    <source>
        <dbReference type="EMBL" id="KAF2713950.1"/>
    </source>
</evidence>
<organism evidence="3 4">
    <name type="scientific">Pleomassaria siparia CBS 279.74</name>
    <dbReference type="NCBI Taxonomy" id="1314801"/>
    <lineage>
        <taxon>Eukaryota</taxon>
        <taxon>Fungi</taxon>
        <taxon>Dikarya</taxon>
        <taxon>Ascomycota</taxon>
        <taxon>Pezizomycotina</taxon>
        <taxon>Dothideomycetes</taxon>
        <taxon>Pleosporomycetidae</taxon>
        <taxon>Pleosporales</taxon>
        <taxon>Pleomassariaceae</taxon>
        <taxon>Pleomassaria</taxon>
    </lineage>
</organism>
<dbReference type="GO" id="GO:0016787">
    <property type="term" value="F:hydrolase activity"/>
    <property type="evidence" value="ECO:0007669"/>
    <property type="project" value="UniProtKB-KW"/>
</dbReference>
<name>A0A6G1KMB7_9PLEO</name>
<dbReference type="EMBL" id="MU005765">
    <property type="protein sequence ID" value="KAF2713950.1"/>
    <property type="molecule type" value="Genomic_DNA"/>
</dbReference>
<dbReference type="InterPro" id="IPR002018">
    <property type="entry name" value="CarbesteraseB"/>
</dbReference>
<gene>
    <name evidence="3" type="ORF">K504DRAFT_462412</name>
</gene>
<sequence>MKLVHLSSLALAAQTAVGGVLSTKHASYNTSQQLTVSTSTGTYTGLIDPKFPNTRQFRSIAFAEPPVLSRRWLPPQKLAPSNEHHNSFDLPLSCPQFMSAVPSLLGDYYPDATQIFNGNQSYQSGLSAEATSEDCLYLAVWTPANATITSKLPVLFFMYGGGFSAGGVSVGYTQPMGWVERSQSHIVVEIQYRLNILGYPNARGLVDQNLGLLDQRMALEWVRDNIAQFGGDAASITQMGQSAGSMSIDAHAHVFYKDPIARAYFMMSGTLFSGSAVADTAYSNFSFVASHFGCGADSNDGVAELDCMRQVPFDQLENFIGQYGDNGTQPALSFVLAVDERTIFSDYPARIQVGEVARLPSILSSCANEASSLVPFNASDPYIGYPQSVVDAVTLAGFVCPAYKSTVERNQLNVTVYRYQHAGVYPNMSPFEWVGAYHGSDIPMVFGTYGLVGGEATDLQAQVSVAMQDHVLAFAKDPLNGPQKLGWKPMVTTDSNGGQLLRFGADGKAVQYINGLEVDGVCQGLGEYDAFP</sequence>
<reference evidence="3" key="1">
    <citation type="journal article" date="2020" name="Stud. Mycol.">
        <title>101 Dothideomycetes genomes: a test case for predicting lifestyles and emergence of pathogens.</title>
        <authorList>
            <person name="Haridas S."/>
            <person name="Albert R."/>
            <person name="Binder M."/>
            <person name="Bloem J."/>
            <person name="Labutti K."/>
            <person name="Salamov A."/>
            <person name="Andreopoulos B."/>
            <person name="Baker S."/>
            <person name="Barry K."/>
            <person name="Bills G."/>
            <person name="Bluhm B."/>
            <person name="Cannon C."/>
            <person name="Castanera R."/>
            <person name="Culley D."/>
            <person name="Daum C."/>
            <person name="Ezra D."/>
            <person name="Gonzalez J."/>
            <person name="Henrissat B."/>
            <person name="Kuo A."/>
            <person name="Liang C."/>
            <person name="Lipzen A."/>
            <person name="Lutzoni F."/>
            <person name="Magnuson J."/>
            <person name="Mondo S."/>
            <person name="Nolan M."/>
            <person name="Ohm R."/>
            <person name="Pangilinan J."/>
            <person name="Park H.-J."/>
            <person name="Ramirez L."/>
            <person name="Alfaro M."/>
            <person name="Sun H."/>
            <person name="Tritt A."/>
            <person name="Yoshinaga Y."/>
            <person name="Zwiers L.-H."/>
            <person name="Turgeon B."/>
            <person name="Goodwin S."/>
            <person name="Spatafora J."/>
            <person name="Crous P."/>
            <person name="Grigoriev I."/>
        </authorList>
    </citation>
    <scope>NUCLEOTIDE SEQUENCE</scope>
    <source>
        <strain evidence="3">CBS 279.74</strain>
    </source>
</reference>
<dbReference type="Proteomes" id="UP000799428">
    <property type="component" value="Unassembled WGS sequence"/>
</dbReference>
<protein>
    <submittedName>
        <fullName evidence="3">Alpha/beta-hydrolase</fullName>
    </submittedName>
</protein>
<evidence type="ECO:0000259" key="2">
    <source>
        <dbReference type="Pfam" id="PF00135"/>
    </source>
</evidence>
<keyword evidence="3" id="KW-0378">Hydrolase</keyword>
<dbReference type="OrthoDB" id="408631at2759"/>
<feature type="signal peptide" evidence="1">
    <location>
        <begin position="1"/>
        <end position="18"/>
    </location>
</feature>
<dbReference type="AlphaFoldDB" id="A0A6G1KMB7"/>
<dbReference type="PANTHER" id="PTHR11559">
    <property type="entry name" value="CARBOXYLESTERASE"/>
    <property type="match status" value="1"/>
</dbReference>
<proteinExistence type="predicted"/>
<keyword evidence="1" id="KW-0732">Signal</keyword>
<dbReference type="SUPFAM" id="SSF53474">
    <property type="entry name" value="alpha/beta-Hydrolases"/>
    <property type="match status" value="1"/>
</dbReference>
<dbReference type="Gene3D" id="3.40.50.1820">
    <property type="entry name" value="alpha/beta hydrolase"/>
    <property type="match status" value="1"/>
</dbReference>
<dbReference type="InterPro" id="IPR029058">
    <property type="entry name" value="AB_hydrolase_fold"/>
</dbReference>
<feature type="domain" description="Carboxylesterase type B" evidence="2">
    <location>
        <begin position="388"/>
        <end position="508"/>
    </location>
</feature>